<dbReference type="Proteomes" id="UP000584824">
    <property type="component" value="Unassembled WGS sequence"/>
</dbReference>
<dbReference type="RefSeq" id="WP_183793665.1">
    <property type="nucleotide sequence ID" value="NZ_JACIDU010000013.1"/>
</dbReference>
<accession>A0A7W6K3L0</accession>
<name>A0A7W6K3L0_9HYPH</name>
<gene>
    <name evidence="1" type="ORF">GGQ66_003158</name>
</gene>
<comment type="caution">
    <text evidence="1">The sequence shown here is derived from an EMBL/GenBank/DDBJ whole genome shotgun (WGS) entry which is preliminary data.</text>
</comment>
<sequence length="320" mass="36252">MTANTLSDMIAKVAAQIHFPPREEVILQAAANDSVVLYQPYIGEAQRQILNPEAIPFDISFNTAPDTREYELFAVLHGFHNRIGLDESAFWGLISPRFEWKAARPFRYFLAEAQRAQAEGFDCYAFNPMIGNAAIYANVWEQGDHPGMDKIVEFLDAAGLPVNNVQGVDRFFFCNYVCGNRRFWNGYFDFCEKVLSALQEQYEHGTAAGLIYGGTGHYSRDNTARMRPFVIERLLGIYLEIAAPQGLKVARHVPTLADFEWKFGPRVGGKLKKILSWKEVFLGLGDQGAFEAWQELRLPVLREPHIVIFGDDPPGWVARR</sequence>
<dbReference type="AlphaFoldDB" id="A0A7W6K3L0"/>
<reference evidence="1 2" key="1">
    <citation type="submission" date="2020-08" db="EMBL/GenBank/DDBJ databases">
        <title>Genomic Encyclopedia of Type Strains, Phase IV (KMG-IV): sequencing the most valuable type-strain genomes for metagenomic binning, comparative biology and taxonomic classification.</title>
        <authorList>
            <person name="Goeker M."/>
        </authorList>
    </citation>
    <scope>NUCLEOTIDE SEQUENCE [LARGE SCALE GENOMIC DNA]</scope>
    <source>
        <strain evidence="1 2">DSM 26385</strain>
    </source>
</reference>
<organism evidence="1 2">
    <name type="scientific">Allorhizobium borbori</name>
    <dbReference type="NCBI Taxonomy" id="485907"/>
    <lineage>
        <taxon>Bacteria</taxon>
        <taxon>Pseudomonadati</taxon>
        <taxon>Pseudomonadota</taxon>
        <taxon>Alphaproteobacteria</taxon>
        <taxon>Hyphomicrobiales</taxon>
        <taxon>Rhizobiaceae</taxon>
        <taxon>Rhizobium/Agrobacterium group</taxon>
        <taxon>Allorhizobium</taxon>
    </lineage>
</organism>
<keyword evidence="2" id="KW-1185">Reference proteome</keyword>
<proteinExistence type="predicted"/>
<protein>
    <submittedName>
        <fullName evidence="1">Uncharacterized protein</fullName>
    </submittedName>
</protein>
<dbReference type="EMBL" id="JACIDU010000013">
    <property type="protein sequence ID" value="MBB4104580.1"/>
    <property type="molecule type" value="Genomic_DNA"/>
</dbReference>
<evidence type="ECO:0000313" key="1">
    <source>
        <dbReference type="EMBL" id="MBB4104580.1"/>
    </source>
</evidence>
<evidence type="ECO:0000313" key="2">
    <source>
        <dbReference type="Proteomes" id="UP000584824"/>
    </source>
</evidence>